<comment type="caution">
    <text evidence="1">The sequence shown here is derived from an EMBL/GenBank/DDBJ whole genome shotgun (WGS) entry which is preliminary data.</text>
</comment>
<evidence type="ECO:0000313" key="2">
    <source>
        <dbReference type="Proteomes" id="UP000657931"/>
    </source>
</evidence>
<name>A0ABR8QW10_9BACI</name>
<proteinExistence type="predicted"/>
<organism evidence="1 2">
    <name type="scientific">Cytobacillus stercorigallinarum</name>
    <dbReference type="NCBI Taxonomy" id="2762240"/>
    <lineage>
        <taxon>Bacteria</taxon>
        <taxon>Bacillati</taxon>
        <taxon>Bacillota</taxon>
        <taxon>Bacilli</taxon>
        <taxon>Bacillales</taxon>
        <taxon>Bacillaceae</taxon>
        <taxon>Cytobacillus</taxon>
    </lineage>
</organism>
<keyword evidence="2" id="KW-1185">Reference proteome</keyword>
<gene>
    <name evidence="1" type="ORF">H9655_21885</name>
</gene>
<evidence type="ECO:0000313" key="1">
    <source>
        <dbReference type="EMBL" id="MBD7939698.1"/>
    </source>
</evidence>
<dbReference type="EMBL" id="JACSQT010000024">
    <property type="protein sequence ID" value="MBD7939698.1"/>
    <property type="molecule type" value="Genomic_DNA"/>
</dbReference>
<protein>
    <submittedName>
        <fullName evidence="1">Uncharacterized protein</fullName>
    </submittedName>
</protein>
<accession>A0ABR8QW10</accession>
<dbReference type="Proteomes" id="UP000657931">
    <property type="component" value="Unassembled WGS sequence"/>
</dbReference>
<sequence length="153" mass="17653">MEGMFNLKSLKKSPIQTYAVACYTDESLSRETHDNQIAYPLADLDNVNLTVEILDAEWNDLQRATLHEIMNEKELQFPFFIINEIHAEDIKKGIKRYKKEHPFKNLFGTISFEEILDVESRAIFQLHEAVAYKQTVAETIEFLNGKLAGQKSS</sequence>
<reference evidence="1 2" key="1">
    <citation type="submission" date="2020-08" db="EMBL/GenBank/DDBJ databases">
        <title>A Genomic Blueprint of the Chicken Gut Microbiome.</title>
        <authorList>
            <person name="Gilroy R."/>
            <person name="Ravi A."/>
            <person name="Getino M."/>
            <person name="Pursley I."/>
            <person name="Horton D.L."/>
            <person name="Alikhan N.-F."/>
            <person name="Baker D."/>
            <person name="Gharbi K."/>
            <person name="Hall N."/>
            <person name="Watson M."/>
            <person name="Adriaenssens E.M."/>
            <person name="Foster-Nyarko E."/>
            <person name="Jarju S."/>
            <person name="Secka A."/>
            <person name="Antonio M."/>
            <person name="Oren A."/>
            <person name="Chaudhuri R."/>
            <person name="La Ragione R.M."/>
            <person name="Hildebrand F."/>
            <person name="Pallen M.J."/>
        </authorList>
    </citation>
    <scope>NUCLEOTIDE SEQUENCE [LARGE SCALE GENOMIC DNA]</scope>
    <source>
        <strain evidence="1 2">Sa5YUA1</strain>
    </source>
</reference>